<dbReference type="EC" id="3.4.13.19" evidence="2"/>
<sequence length="479" mass="52095">MHRIRGRYILVLLLVLCFSVTAVAVTSPALRAEDIHLNASVIDTHNDTMMKVVDERTWLPVIDIGGTTPADFQLDIAKAKAGGLDVAFYAAYNVYQTDSAHIIPRTNSRTLALINALHWTAQRNRDTMVIARSMSELEKGLADGKHVAVATLEGMYAFTDENAIELLHQYDDLGVRAAGIVWNTPNSLGAGAHVANQDPDAGLTDLGKAVIREMNRLGIIVDVSHMNETTFYDTMAIVQAPVIASHSGVDGVRPHVRNLSDDQLLALKENGGVAHINFWATTVADVGQTATIARLADHIDYVAGFIGVDHVGLGSDFDGAPMPVDLPNASHLPHLTEELVRRGYSEEDLKKILGGNALRVFREVEAQAQQPDSPRGLGFTILPELQPGEIIHDTRPRFAAQVISHGGHFVDAATFRVIVNGIPYEPEWHAATGTLSLEMPTPLLNRGNTEDRGNFHVITFEGSSGSRVVARETLIVYLQ</sequence>
<dbReference type="EMBL" id="JBCITM010000006">
    <property type="protein sequence ID" value="MEN1760300.1"/>
    <property type="molecule type" value="Genomic_DNA"/>
</dbReference>
<dbReference type="RefSeq" id="WP_343185622.1">
    <property type="nucleotide sequence ID" value="NZ_JBCITM010000006.1"/>
</dbReference>
<reference evidence="2 3" key="1">
    <citation type="submission" date="2024-04" db="EMBL/GenBank/DDBJ databases">
        <title>Genome sequencing and metabolic network reconstruction of aminoacids and betaine degradation by Anoxynatronum sibiricum.</title>
        <authorList>
            <person name="Detkova E.N."/>
            <person name="Boltjanskaja Y.V."/>
            <person name="Mardanov A.V."/>
            <person name="Kevbrin V."/>
        </authorList>
    </citation>
    <scope>NUCLEOTIDE SEQUENCE [LARGE SCALE GENOMIC DNA]</scope>
    <source>
        <strain evidence="2 3">Z-7981</strain>
    </source>
</reference>
<dbReference type="GO" id="GO:0016805">
    <property type="term" value="F:dipeptidase activity"/>
    <property type="evidence" value="ECO:0007669"/>
    <property type="project" value="UniProtKB-KW"/>
</dbReference>
<dbReference type="InterPro" id="IPR032466">
    <property type="entry name" value="Metal_Hydrolase"/>
</dbReference>
<keyword evidence="1" id="KW-0732">Signal</keyword>
<gene>
    <name evidence="2" type="ORF">AAIG11_07440</name>
</gene>
<dbReference type="PROSITE" id="PS51365">
    <property type="entry name" value="RENAL_DIPEPTIDASE_2"/>
    <property type="match status" value="1"/>
</dbReference>
<keyword evidence="3" id="KW-1185">Reference proteome</keyword>
<comment type="caution">
    <text evidence="2">The sequence shown here is derived from an EMBL/GenBank/DDBJ whole genome shotgun (WGS) entry which is preliminary data.</text>
</comment>
<accession>A0ABU9VTY0</accession>
<feature type="signal peptide" evidence="1">
    <location>
        <begin position="1"/>
        <end position="24"/>
    </location>
</feature>
<dbReference type="Pfam" id="PF01244">
    <property type="entry name" value="Peptidase_M19"/>
    <property type="match status" value="1"/>
</dbReference>
<evidence type="ECO:0000256" key="1">
    <source>
        <dbReference type="SAM" id="SignalP"/>
    </source>
</evidence>
<dbReference type="InterPro" id="IPR008257">
    <property type="entry name" value="Pept_M19"/>
</dbReference>
<dbReference type="PANTHER" id="PTHR10443:SF12">
    <property type="entry name" value="DIPEPTIDASE"/>
    <property type="match status" value="1"/>
</dbReference>
<dbReference type="PANTHER" id="PTHR10443">
    <property type="entry name" value="MICROSOMAL DIPEPTIDASE"/>
    <property type="match status" value="1"/>
</dbReference>
<dbReference type="Gene3D" id="3.20.20.140">
    <property type="entry name" value="Metal-dependent hydrolases"/>
    <property type="match status" value="1"/>
</dbReference>
<keyword evidence="2" id="KW-0645">Protease</keyword>
<evidence type="ECO:0000313" key="2">
    <source>
        <dbReference type="EMBL" id="MEN1760300.1"/>
    </source>
</evidence>
<feature type="chain" id="PRO_5046277154" evidence="1">
    <location>
        <begin position="25"/>
        <end position="479"/>
    </location>
</feature>
<dbReference type="Proteomes" id="UP001407405">
    <property type="component" value="Unassembled WGS sequence"/>
</dbReference>
<keyword evidence="2" id="KW-0224">Dipeptidase</keyword>
<keyword evidence="2" id="KW-0378">Hydrolase</keyword>
<protein>
    <submittedName>
        <fullName evidence="2">Dipeptidase</fullName>
        <ecNumber evidence="2">3.4.13.19</ecNumber>
    </submittedName>
</protein>
<dbReference type="CDD" id="cd01301">
    <property type="entry name" value="rDP_like"/>
    <property type="match status" value="1"/>
</dbReference>
<evidence type="ECO:0000313" key="3">
    <source>
        <dbReference type="Proteomes" id="UP001407405"/>
    </source>
</evidence>
<organism evidence="2 3">
    <name type="scientific">Anoxynatronum sibiricum</name>
    <dbReference type="NCBI Taxonomy" id="210623"/>
    <lineage>
        <taxon>Bacteria</taxon>
        <taxon>Bacillati</taxon>
        <taxon>Bacillota</taxon>
        <taxon>Clostridia</taxon>
        <taxon>Eubacteriales</taxon>
        <taxon>Clostridiaceae</taxon>
        <taxon>Anoxynatronum</taxon>
    </lineage>
</organism>
<name>A0ABU9VTY0_9CLOT</name>
<dbReference type="SUPFAM" id="SSF51556">
    <property type="entry name" value="Metallo-dependent hydrolases"/>
    <property type="match status" value="1"/>
</dbReference>
<proteinExistence type="predicted"/>